<dbReference type="AlphaFoldDB" id="A0A101P308"/>
<evidence type="ECO:0000313" key="1">
    <source>
        <dbReference type="EMBL" id="KUN03967.1"/>
    </source>
</evidence>
<gene>
    <name evidence="1" type="ORF">AQI95_21245</name>
</gene>
<dbReference type="EMBL" id="LMWN01000032">
    <property type="protein sequence ID" value="KUN03967.1"/>
    <property type="molecule type" value="Genomic_DNA"/>
</dbReference>
<name>A0A101P308_9ACTN</name>
<proteinExistence type="predicted"/>
<dbReference type="RefSeq" id="WP_067125744.1">
    <property type="nucleotide sequence ID" value="NZ_KQ948213.1"/>
</dbReference>
<sequence>MTREQALAEAIDAAAKAKALASNARDAAYQTESQARTSVYATASGAWADVARAYTDIAVQLAADEKPEA</sequence>
<dbReference type="Proteomes" id="UP000053127">
    <property type="component" value="Unassembled WGS sequence"/>
</dbReference>
<organism evidence="1 2">
    <name type="scientific">Streptomyces yokosukanensis</name>
    <dbReference type="NCBI Taxonomy" id="67386"/>
    <lineage>
        <taxon>Bacteria</taxon>
        <taxon>Bacillati</taxon>
        <taxon>Actinomycetota</taxon>
        <taxon>Actinomycetes</taxon>
        <taxon>Kitasatosporales</taxon>
        <taxon>Streptomycetaceae</taxon>
        <taxon>Streptomyces</taxon>
    </lineage>
</organism>
<evidence type="ECO:0000313" key="2">
    <source>
        <dbReference type="Proteomes" id="UP000053127"/>
    </source>
</evidence>
<accession>A0A101P308</accession>
<reference evidence="1 2" key="1">
    <citation type="submission" date="2015-10" db="EMBL/GenBank/DDBJ databases">
        <title>Draft genome sequence of Streptomyces yokosukanensis DSM 40224, type strain for the species Streptomyces yokosukanensis.</title>
        <authorList>
            <person name="Ruckert C."/>
            <person name="Winkler A."/>
            <person name="Kalinowski J."/>
            <person name="Kampfer P."/>
            <person name="Glaeser S."/>
        </authorList>
    </citation>
    <scope>NUCLEOTIDE SEQUENCE [LARGE SCALE GENOMIC DNA]</scope>
    <source>
        <strain evidence="1 2">DSM 40224</strain>
    </source>
</reference>
<dbReference type="STRING" id="67386.AQI95_21245"/>
<comment type="caution">
    <text evidence="1">The sequence shown here is derived from an EMBL/GenBank/DDBJ whole genome shotgun (WGS) entry which is preliminary data.</text>
</comment>
<keyword evidence="2" id="KW-1185">Reference proteome</keyword>
<protein>
    <submittedName>
        <fullName evidence="1">Uncharacterized protein</fullName>
    </submittedName>
</protein>